<dbReference type="InterPro" id="IPR013216">
    <property type="entry name" value="Methyltransf_11"/>
</dbReference>
<protein>
    <submittedName>
        <fullName evidence="3">Class I SAM-dependent methyltransferase</fullName>
    </submittedName>
</protein>
<feature type="transmembrane region" description="Helical" evidence="1">
    <location>
        <begin position="243"/>
        <end position="263"/>
    </location>
</feature>
<keyword evidence="1" id="KW-0812">Transmembrane</keyword>
<evidence type="ECO:0000313" key="4">
    <source>
        <dbReference type="Proteomes" id="UP001300012"/>
    </source>
</evidence>
<dbReference type="Pfam" id="PF08241">
    <property type="entry name" value="Methyltransf_11"/>
    <property type="match status" value="1"/>
</dbReference>
<dbReference type="RefSeq" id="WP_258217531.1">
    <property type="nucleotide sequence ID" value="NZ_JANQBD010000034.1"/>
</dbReference>
<sequence length="282" mass="32338">MSKRLDSSILICPICKSSRLEINKNIICMDCNNKYEQHEGKYYFVKLEEGDIIDPLDKIKHFLKSFSVIYNFLIYLVSPVYTDRHLIKFINKHIEGKNIVALNLGSGSSNVSNNISNVDIFKYESVDLTCDISMLPLRDNSVDIILNVAVLEHVPNPEAVVNEINRVLKPNGLVYSFFPFMQGFHASPYDFSRRTFEGMKVLYKDFECIELRSSGGPTSGFLWAFQEWIAIVLSFGIKPLHSFIYILMMVITFPIKFLDIILIHHPMAKNLSSGFTYIGKKK</sequence>
<dbReference type="Gene3D" id="3.40.50.150">
    <property type="entry name" value="Vaccinia Virus protein VP39"/>
    <property type="match status" value="1"/>
</dbReference>
<dbReference type="Proteomes" id="UP001300012">
    <property type="component" value="Unassembled WGS sequence"/>
</dbReference>
<proteinExistence type="predicted"/>
<evidence type="ECO:0000313" key="3">
    <source>
        <dbReference type="EMBL" id="MCR8635990.1"/>
    </source>
</evidence>
<keyword evidence="3" id="KW-0489">Methyltransferase</keyword>
<keyword evidence="3" id="KW-0808">Transferase</keyword>
<gene>
    <name evidence="3" type="ORF">NV381_32840</name>
</gene>
<dbReference type="InterPro" id="IPR029063">
    <property type="entry name" value="SAM-dependent_MTases_sf"/>
</dbReference>
<feature type="domain" description="Methyltransferase type 11" evidence="2">
    <location>
        <begin position="128"/>
        <end position="175"/>
    </location>
</feature>
<dbReference type="CDD" id="cd02440">
    <property type="entry name" value="AdoMet_MTases"/>
    <property type="match status" value="1"/>
</dbReference>
<organism evidence="3 4">
    <name type="scientific">Paenibacillus radicis</name>
    <name type="common">ex Xue et al. 2023</name>
    <dbReference type="NCBI Taxonomy" id="2972489"/>
    <lineage>
        <taxon>Bacteria</taxon>
        <taxon>Bacillati</taxon>
        <taxon>Bacillota</taxon>
        <taxon>Bacilli</taxon>
        <taxon>Bacillales</taxon>
        <taxon>Paenibacillaceae</taxon>
        <taxon>Paenibacillus</taxon>
    </lineage>
</organism>
<dbReference type="GO" id="GO:0008168">
    <property type="term" value="F:methyltransferase activity"/>
    <property type="evidence" value="ECO:0007669"/>
    <property type="project" value="UniProtKB-KW"/>
</dbReference>
<keyword evidence="1" id="KW-0472">Membrane</keyword>
<evidence type="ECO:0000259" key="2">
    <source>
        <dbReference type="Pfam" id="PF08241"/>
    </source>
</evidence>
<keyword evidence="1" id="KW-1133">Transmembrane helix</keyword>
<dbReference type="GO" id="GO:0032259">
    <property type="term" value="P:methylation"/>
    <property type="evidence" value="ECO:0007669"/>
    <property type="project" value="UniProtKB-KW"/>
</dbReference>
<dbReference type="EMBL" id="JANQBD010000034">
    <property type="protein sequence ID" value="MCR8635990.1"/>
    <property type="molecule type" value="Genomic_DNA"/>
</dbReference>
<name>A0ABT1YTG4_9BACL</name>
<comment type="caution">
    <text evidence="3">The sequence shown here is derived from an EMBL/GenBank/DDBJ whole genome shotgun (WGS) entry which is preliminary data.</text>
</comment>
<keyword evidence="4" id="KW-1185">Reference proteome</keyword>
<accession>A0ABT1YTG4</accession>
<evidence type="ECO:0000256" key="1">
    <source>
        <dbReference type="SAM" id="Phobius"/>
    </source>
</evidence>
<reference evidence="3 4" key="1">
    <citation type="submission" date="2022-08" db="EMBL/GenBank/DDBJ databases">
        <title>Paenibacillus endoradicis sp. nov., Paenibacillus radicibacter sp. nov and Paenibacillus pararadicis sp. nov., three cold-adapted plant growth-promoting bacteria isolated from root of Larix gmelinii in Great Khingan.</title>
        <authorList>
            <person name="Xue H."/>
        </authorList>
    </citation>
    <scope>NUCLEOTIDE SEQUENCE [LARGE SCALE GENOMIC DNA]</scope>
    <source>
        <strain evidence="3 4">N5-1-1-5</strain>
    </source>
</reference>
<dbReference type="SUPFAM" id="SSF53335">
    <property type="entry name" value="S-adenosyl-L-methionine-dependent methyltransferases"/>
    <property type="match status" value="1"/>
</dbReference>